<keyword evidence="8" id="KW-1185">Reference proteome</keyword>
<feature type="transmembrane region" description="Helical" evidence="6">
    <location>
        <begin position="253"/>
        <end position="275"/>
    </location>
</feature>
<dbReference type="Pfam" id="PF00209">
    <property type="entry name" value="SNF"/>
    <property type="match status" value="2"/>
</dbReference>
<evidence type="ECO:0008006" key="9">
    <source>
        <dbReference type="Google" id="ProtNLM"/>
    </source>
</evidence>
<evidence type="ECO:0000313" key="8">
    <source>
        <dbReference type="Proteomes" id="UP000003100"/>
    </source>
</evidence>
<feature type="transmembrane region" description="Helical" evidence="6">
    <location>
        <begin position="144"/>
        <end position="163"/>
    </location>
</feature>
<reference evidence="7 8" key="1">
    <citation type="submission" date="2009-01" db="EMBL/GenBank/DDBJ databases">
        <authorList>
            <person name="Fulton L."/>
            <person name="Clifton S."/>
            <person name="Fulton B."/>
            <person name="Xu J."/>
            <person name="Minx P."/>
            <person name="Pepin K.H."/>
            <person name="Johnson M."/>
            <person name="Bhonagiri V."/>
            <person name="Nash W.E."/>
            <person name="Mardis E.R."/>
            <person name="Wilson R.K."/>
        </authorList>
    </citation>
    <scope>NUCLEOTIDE SEQUENCE [LARGE SCALE GENOMIC DNA]</scope>
    <source>
        <strain evidence="8">DSM 10507 / JCM 14656 / S5a33</strain>
    </source>
</reference>
<dbReference type="CDD" id="cd10336">
    <property type="entry name" value="SLC6sbd_Tyt1-Like"/>
    <property type="match status" value="1"/>
</dbReference>
<dbReference type="HOGENOM" id="CLU_006855_3_4_9"/>
<evidence type="ECO:0000256" key="3">
    <source>
        <dbReference type="ARBA" id="ARBA00022692"/>
    </source>
</evidence>
<dbReference type="GO" id="GO:0016020">
    <property type="term" value="C:membrane"/>
    <property type="evidence" value="ECO:0007669"/>
    <property type="project" value="UniProtKB-SubCell"/>
</dbReference>
<feature type="transmembrane region" description="Helical" evidence="6">
    <location>
        <begin position="175"/>
        <end position="197"/>
    </location>
</feature>
<keyword evidence="3 6" id="KW-0812">Transmembrane</keyword>
<keyword evidence="2" id="KW-0813">Transport</keyword>
<feature type="transmembrane region" description="Helical" evidence="6">
    <location>
        <begin position="87"/>
        <end position="107"/>
    </location>
</feature>
<accession>C0CI08</accession>
<dbReference type="InterPro" id="IPR047218">
    <property type="entry name" value="YocR/YhdH-like"/>
</dbReference>
<dbReference type="SUPFAM" id="SSF161070">
    <property type="entry name" value="SNF-like"/>
    <property type="match status" value="1"/>
</dbReference>
<dbReference type="InterPro" id="IPR037272">
    <property type="entry name" value="SNS_sf"/>
</dbReference>
<dbReference type="PATRIC" id="fig|476272.21.peg.3478"/>
<proteinExistence type="predicted"/>
<feature type="transmembrane region" description="Helical" evidence="6">
    <location>
        <begin position="397"/>
        <end position="415"/>
    </location>
</feature>
<dbReference type="RefSeq" id="WP_005945670.1">
    <property type="nucleotide sequence ID" value="NZ_GG657679.1"/>
</dbReference>
<dbReference type="eggNOG" id="COG0733">
    <property type="taxonomic scope" value="Bacteria"/>
</dbReference>
<keyword evidence="5 6" id="KW-0472">Membrane</keyword>
<dbReference type="Proteomes" id="UP000003100">
    <property type="component" value="Unassembled WGS sequence"/>
</dbReference>
<dbReference type="EMBL" id="ACBZ01000017">
    <property type="protein sequence ID" value="EEG50596.1"/>
    <property type="molecule type" value="Genomic_DNA"/>
</dbReference>
<feature type="transmembrane region" description="Helical" evidence="6">
    <location>
        <begin position="38"/>
        <end position="66"/>
    </location>
</feature>
<name>C0CI08_BLAHS</name>
<sequence length="450" mass="48750">MKEKLENRSQWASNIGFILAASGSAVGLGNIWKFPGKVAAYGGGAFILCYILIVALVGFPVMLAELSLGRATQKNAVGAFRKLNRRWTFAGCIGIVTLFVILSYYTVVGGWVLKYIWVYLTGADFGGGATQYQDYFMNFVSSPIEPLILGVIFLLVCIYVIVRGVSEGIERVSKFLMPCLFVLLIAIVIQSVTLPGAVEGVKYLFTVRPGTVNGDTLVGALGQAFFSLSVGMGIMITYGSYVPKKENLAKSAGVICAVDTMVAILAALAIVPVVFVTLGADSLGQGGGVAFMALPDVFGRMPGGVVFGCLFFMLLFLAALTSAISIMESCVAFLTEEFHLTRLKATILLTLPMLVLSAGYSLSQSSARGINLPWFDFHEGLQMLPMNAVMEKFTDNLMIPLGALFFCLFVGWVWGSKNAVREIENNGEHPFPVKKFGHFLCVFWHLWSSL</sequence>
<dbReference type="InterPro" id="IPR000175">
    <property type="entry name" value="Na/ntran_symport"/>
</dbReference>
<dbReference type="AlphaFoldDB" id="C0CI08"/>
<keyword evidence="4 6" id="KW-1133">Transmembrane helix</keyword>
<feature type="transmembrane region" description="Helical" evidence="6">
    <location>
        <begin position="305"/>
        <end position="334"/>
    </location>
</feature>
<reference evidence="7 8" key="2">
    <citation type="submission" date="2009-02" db="EMBL/GenBank/DDBJ databases">
        <title>Draft genome sequence of Blautia hydrogenotrophica DSM 10507 (Ruminococcus hydrogenotrophicus DSM 10507).</title>
        <authorList>
            <person name="Sudarsanam P."/>
            <person name="Ley R."/>
            <person name="Guruge J."/>
            <person name="Turnbaugh P.J."/>
            <person name="Mahowald M."/>
            <person name="Liep D."/>
            <person name="Gordon J."/>
        </authorList>
    </citation>
    <scope>NUCLEOTIDE SEQUENCE [LARGE SCALE GENOMIC DNA]</scope>
    <source>
        <strain evidence="8">DSM 10507 / JCM 14656 / S5a33</strain>
    </source>
</reference>
<evidence type="ECO:0000256" key="5">
    <source>
        <dbReference type="ARBA" id="ARBA00023136"/>
    </source>
</evidence>
<dbReference type="PANTHER" id="PTHR42948">
    <property type="entry name" value="TRANSPORTER"/>
    <property type="match status" value="1"/>
</dbReference>
<feature type="transmembrane region" description="Helical" evidence="6">
    <location>
        <begin position="346"/>
        <end position="363"/>
    </location>
</feature>
<dbReference type="NCBIfam" id="NF037979">
    <property type="entry name" value="Na_transp"/>
    <property type="match status" value="1"/>
</dbReference>
<organism evidence="7 8">
    <name type="scientific">Blautia hydrogenotrophica (strain DSM 10507 / JCM 14656 / S5a33)</name>
    <name type="common">Ruminococcus hydrogenotrophicus</name>
    <dbReference type="NCBI Taxonomy" id="476272"/>
    <lineage>
        <taxon>Bacteria</taxon>
        <taxon>Bacillati</taxon>
        <taxon>Bacillota</taxon>
        <taxon>Clostridia</taxon>
        <taxon>Lachnospirales</taxon>
        <taxon>Lachnospiraceae</taxon>
        <taxon>Blautia</taxon>
    </lineage>
</organism>
<feature type="transmembrane region" description="Helical" evidence="6">
    <location>
        <begin position="217"/>
        <end position="241"/>
    </location>
</feature>
<evidence type="ECO:0000313" key="7">
    <source>
        <dbReference type="EMBL" id="EEG50596.1"/>
    </source>
</evidence>
<comment type="subcellular location">
    <subcellularLocation>
        <location evidence="1">Membrane</location>
        <topology evidence="1">Multi-pass membrane protein</topology>
    </subcellularLocation>
</comment>
<dbReference type="PRINTS" id="PR00176">
    <property type="entry name" value="NANEUSMPORT"/>
</dbReference>
<protein>
    <recommendedName>
        <fullName evidence="9">Na+-dependent transporters of the SNF family</fullName>
    </recommendedName>
</protein>
<evidence type="ECO:0000256" key="6">
    <source>
        <dbReference type="SAM" id="Phobius"/>
    </source>
</evidence>
<evidence type="ECO:0000256" key="2">
    <source>
        <dbReference type="ARBA" id="ARBA00022448"/>
    </source>
</evidence>
<feature type="transmembrane region" description="Helical" evidence="6">
    <location>
        <begin position="12"/>
        <end position="32"/>
    </location>
</feature>
<evidence type="ECO:0000256" key="1">
    <source>
        <dbReference type="ARBA" id="ARBA00004141"/>
    </source>
</evidence>
<gene>
    <name evidence="7" type="ORF">RUMHYD_00472</name>
</gene>
<dbReference type="PANTHER" id="PTHR42948:SF1">
    <property type="entry name" value="TRANSPORTER"/>
    <property type="match status" value="1"/>
</dbReference>
<evidence type="ECO:0000256" key="4">
    <source>
        <dbReference type="ARBA" id="ARBA00022989"/>
    </source>
</evidence>
<dbReference type="PROSITE" id="PS50267">
    <property type="entry name" value="NA_NEUROTRAN_SYMP_3"/>
    <property type="match status" value="1"/>
</dbReference>